<sequence>MDPGWFFLFLFFMIELTLVTLLCLPMPSNDIRGAIVTFIVKAWESRAVHITALIMLALNAIYFWFVCDALLHPLYDFGLIRNPFAEGGFTCEQKQNVFYNERNAYLTGMSIFMFFVLNRMVDIQDKLFQARGEVKKRSVTKKEE</sequence>
<organism evidence="3">
    <name type="scientific">Amphora coffeiformis</name>
    <dbReference type="NCBI Taxonomy" id="265554"/>
    <lineage>
        <taxon>Eukaryota</taxon>
        <taxon>Sar</taxon>
        <taxon>Stramenopiles</taxon>
        <taxon>Ochrophyta</taxon>
        <taxon>Bacillariophyta</taxon>
        <taxon>Bacillariophyceae</taxon>
        <taxon>Bacillariophycidae</taxon>
        <taxon>Thalassiophysales</taxon>
        <taxon>Catenulaceae</taxon>
        <taxon>Amphora</taxon>
    </lineage>
</organism>
<reference evidence="3" key="1">
    <citation type="submission" date="2021-01" db="EMBL/GenBank/DDBJ databases">
        <authorList>
            <person name="Corre E."/>
            <person name="Pelletier E."/>
            <person name="Niang G."/>
            <person name="Scheremetjew M."/>
            <person name="Finn R."/>
            <person name="Kale V."/>
            <person name="Holt S."/>
            <person name="Cochrane G."/>
            <person name="Meng A."/>
            <person name="Brown T."/>
            <person name="Cohen L."/>
        </authorList>
    </citation>
    <scope>NUCLEOTIDE SEQUENCE</scope>
    <source>
        <strain evidence="3">CCMP127</strain>
    </source>
</reference>
<accession>A0A7S3P9K3</accession>
<gene>
    <name evidence="3" type="ORF">ACOF00016_LOCUS11547</name>
</gene>
<evidence type="ECO:0000256" key="1">
    <source>
        <dbReference type="SAM" id="Phobius"/>
    </source>
</evidence>
<keyword evidence="1" id="KW-1133">Transmembrane helix</keyword>
<dbReference type="AlphaFoldDB" id="A0A7S3P9K3"/>
<protein>
    <recommendedName>
        <fullName evidence="2">BAP29/BAP31 transmembrane domain-containing protein</fullName>
    </recommendedName>
</protein>
<evidence type="ECO:0000259" key="2">
    <source>
        <dbReference type="Pfam" id="PF05529"/>
    </source>
</evidence>
<dbReference type="InterPro" id="IPR040463">
    <property type="entry name" value="BAP29/BAP31_N"/>
</dbReference>
<feature type="transmembrane region" description="Helical" evidence="1">
    <location>
        <begin position="104"/>
        <end position="121"/>
    </location>
</feature>
<keyword evidence="1" id="KW-0472">Membrane</keyword>
<dbReference type="Pfam" id="PF05529">
    <property type="entry name" value="Bap31"/>
    <property type="match status" value="1"/>
</dbReference>
<feature type="transmembrane region" description="Helical" evidence="1">
    <location>
        <begin position="47"/>
        <end position="65"/>
    </location>
</feature>
<name>A0A7S3P9K3_9STRA</name>
<proteinExistence type="predicted"/>
<evidence type="ECO:0000313" key="3">
    <source>
        <dbReference type="EMBL" id="CAE0414304.1"/>
    </source>
</evidence>
<dbReference type="EMBL" id="HBIM01014403">
    <property type="protein sequence ID" value="CAE0414304.1"/>
    <property type="molecule type" value="Transcribed_RNA"/>
</dbReference>
<feature type="domain" description="BAP29/BAP31 transmembrane" evidence="2">
    <location>
        <begin position="5"/>
        <end position="135"/>
    </location>
</feature>
<keyword evidence="1" id="KW-0812">Transmembrane</keyword>
<feature type="transmembrane region" description="Helical" evidence="1">
    <location>
        <begin position="6"/>
        <end position="26"/>
    </location>
</feature>